<dbReference type="GO" id="GO:0004519">
    <property type="term" value="F:endonuclease activity"/>
    <property type="evidence" value="ECO:0007669"/>
    <property type="project" value="UniProtKB-KW"/>
</dbReference>
<gene>
    <name evidence="2" type="ORF">UFOVP620_20</name>
</gene>
<evidence type="ECO:0000313" key="2">
    <source>
        <dbReference type="EMBL" id="CAB4152509.1"/>
    </source>
</evidence>
<dbReference type="InterPro" id="IPR044925">
    <property type="entry name" value="His-Me_finger_sf"/>
</dbReference>
<dbReference type="Gene3D" id="3.90.75.20">
    <property type="match status" value="1"/>
</dbReference>
<feature type="domain" description="HNH nuclease" evidence="1">
    <location>
        <begin position="48"/>
        <end position="90"/>
    </location>
</feature>
<keyword evidence="2" id="KW-0255">Endonuclease</keyword>
<reference evidence="2" key="1">
    <citation type="submission" date="2020-04" db="EMBL/GenBank/DDBJ databases">
        <authorList>
            <person name="Chiriac C."/>
            <person name="Salcher M."/>
            <person name="Ghai R."/>
            <person name="Kavagutti S V."/>
        </authorList>
    </citation>
    <scope>NUCLEOTIDE SEQUENCE</scope>
</reference>
<name>A0A6J5NAA1_9CAUD</name>
<dbReference type="Pfam" id="PF13392">
    <property type="entry name" value="HNH_3"/>
    <property type="match status" value="1"/>
</dbReference>
<organism evidence="2">
    <name type="scientific">uncultured Caudovirales phage</name>
    <dbReference type="NCBI Taxonomy" id="2100421"/>
    <lineage>
        <taxon>Viruses</taxon>
        <taxon>Duplodnaviria</taxon>
        <taxon>Heunggongvirae</taxon>
        <taxon>Uroviricota</taxon>
        <taxon>Caudoviricetes</taxon>
        <taxon>Peduoviridae</taxon>
        <taxon>Maltschvirus</taxon>
        <taxon>Maltschvirus maltsch</taxon>
    </lineage>
</organism>
<accession>A0A6J5NAA1</accession>
<dbReference type="SUPFAM" id="SSF54060">
    <property type="entry name" value="His-Me finger endonucleases"/>
    <property type="match status" value="1"/>
</dbReference>
<sequence>MDFNEYFEYRDGHLYWKVLHGRKNTIGKKAGFLYNNGYIGVGFKRKQYKVHRIIYELHHGYCPKFIDHINGDNSDNRIENLRAATRNQNGYNTKLNINSTTGIKGVRLDKNTKKYRVSFRVNKEMKSFGSYFDKEVAKFVADAMRYKYHGNFARFN</sequence>
<proteinExistence type="predicted"/>
<dbReference type="GO" id="GO:0003677">
    <property type="term" value="F:DNA binding"/>
    <property type="evidence" value="ECO:0007669"/>
    <property type="project" value="InterPro"/>
</dbReference>
<keyword evidence="2" id="KW-0378">Hydrolase</keyword>
<dbReference type="InterPro" id="IPR016177">
    <property type="entry name" value="DNA-bd_dom_sf"/>
</dbReference>
<dbReference type="EMBL" id="LR796576">
    <property type="protein sequence ID" value="CAB4152509.1"/>
    <property type="molecule type" value="Genomic_DNA"/>
</dbReference>
<evidence type="ECO:0000259" key="1">
    <source>
        <dbReference type="Pfam" id="PF13392"/>
    </source>
</evidence>
<dbReference type="SUPFAM" id="SSF54171">
    <property type="entry name" value="DNA-binding domain"/>
    <property type="match status" value="1"/>
</dbReference>
<dbReference type="InterPro" id="IPR003615">
    <property type="entry name" value="HNH_nuc"/>
</dbReference>
<keyword evidence="2" id="KW-0540">Nuclease</keyword>
<protein>
    <submittedName>
        <fullName evidence="2">Putative NHN endonuclease</fullName>
    </submittedName>
</protein>